<dbReference type="Proteomes" id="UP001472677">
    <property type="component" value="Unassembled WGS sequence"/>
</dbReference>
<keyword evidence="2" id="KW-1185">Reference proteome</keyword>
<gene>
    <name evidence="1" type="ORF">V6N12_041525</name>
</gene>
<accession>A0ABR2AH95</accession>
<evidence type="ECO:0000313" key="1">
    <source>
        <dbReference type="EMBL" id="KAK8492564.1"/>
    </source>
</evidence>
<reference evidence="1 2" key="1">
    <citation type="journal article" date="2024" name="G3 (Bethesda)">
        <title>Genome assembly of Hibiscus sabdariffa L. provides insights into metabolisms of medicinal natural products.</title>
        <authorList>
            <person name="Kim T."/>
        </authorList>
    </citation>
    <scope>NUCLEOTIDE SEQUENCE [LARGE SCALE GENOMIC DNA]</scope>
    <source>
        <strain evidence="1">TK-2024</strain>
        <tissue evidence="1">Old leaves</tissue>
    </source>
</reference>
<comment type="caution">
    <text evidence="1">The sequence shown here is derived from an EMBL/GenBank/DDBJ whole genome shotgun (WGS) entry which is preliminary data.</text>
</comment>
<proteinExistence type="predicted"/>
<dbReference type="EMBL" id="JBBPBM010000713">
    <property type="protein sequence ID" value="KAK8492564.1"/>
    <property type="molecule type" value="Genomic_DNA"/>
</dbReference>
<protein>
    <submittedName>
        <fullName evidence="1">Uncharacterized protein</fullName>
    </submittedName>
</protein>
<evidence type="ECO:0000313" key="2">
    <source>
        <dbReference type="Proteomes" id="UP001472677"/>
    </source>
</evidence>
<sequence length="75" mass="8714">MLWKVVTLITKWTDPDLGSEIELRIRVEDGRTCPAPERSVREGRNVWVWADRSDRSDQRYHALAAFEFGARPNVS</sequence>
<organism evidence="1 2">
    <name type="scientific">Hibiscus sabdariffa</name>
    <name type="common">roselle</name>
    <dbReference type="NCBI Taxonomy" id="183260"/>
    <lineage>
        <taxon>Eukaryota</taxon>
        <taxon>Viridiplantae</taxon>
        <taxon>Streptophyta</taxon>
        <taxon>Embryophyta</taxon>
        <taxon>Tracheophyta</taxon>
        <taxon>Spermatophyta</taxon>
        <taxon>Magnoliopsida</taxon>
        <taxon>eudicotyledons</taxon>
        <taxon>Gunneridae</taxon>
        <taxon>Pentapetalae</taxon>
        <taxon>rosids</taxon>
        <taxon>malvids</taxon>
        <taxon>Malvales</taxon>
        <taxon>Malvaceae</taxon>
        <taxon>Malvoideae</taxon>
        <taxon>Hibiscus</taxon>
    </lineage>
</organism>
<name>A0ABR2AH95_9ROSI</name>